<comment type="caution">
    <text evidence="2">The sequence shown here is derived from an EMBL/GenBank/DDBJ whole genome shotgun (WGS) entry which is preliminary data.</text>
</comment>
<proteinExistence type="predicted"/>
<keyword evidence="3" id="KW-1185">Reference proteome</keyword>
<evidence type="ECO:0008006" key="4">
    <source>
        <dbReference type="Google" id="ProtNLM"/>
    </source>
</evidence>
<evidence type="ECO:0000256" key="1">
    <source>
        <dbReference type="SAM" id="SignalP"/>
    </source>
</evidence>
<dbReference type="EMBL" id="JAUHJS010000004">
    <property type="protein sequence ID" value="MDN4165576.1"/>
    <property type="molecule type" value="Genomic_DNA"/>
</dbReference>
<protein>
    <recommendedName>
        <fullName evidence="4">Protein SirB1 N-terminal domain-containing protein</fullName>
    </recommendedName>
</protein>
<gene>
    <name evidence="2" type="ORF">QWY31_08690</name>
</gene>
<feature type="signal peptide" evidence="1">
    <location>
        <begin position="1"/>
        <end position="19"/>
    </location>
</feature>
<evidence type="ECO:0000313" key="2">
    <source>
        <dbReference type="EMBL" id="MDN4165576.1"/>
    </source>
</evidence>
<keyword evidence="1" id="KW-0732">Signal</keyword>
<organism evidence="2 3">
    <name type="scientific">Shiella aurantiaca</name>
    <dbReference type="NCBI Taxonomy" id="3058365"/>
    <lineage>
        <taxon>Bacteria</taxon>
        <taxon>Pseudomonadati</taxon>
        <taxon>Bacteroidota</taxon>
        <taxon>Cytophagia</taxon>
        <taxon>Cytophagales</taxon>
        <taxon>Shiellaceae</taxon>
        <taxon>Shiella</taxon>
    </lineage>
</organism>
<reference evidence="2" key="1">
    <citation type="submission" date="2023-06" db="EMBL/GenBank/DDBJ databases">
        <title>Cytophagales bacterium Strain LB-30, isolated from soil.</title>
        <authorList>
            <person name="Liu B."/>
        </authorList>
    </citation>
    <scope>NUCLEOTIDE SEQUENCE</scope>
    <source>
        <strain evidence="2">LB-30</strain>
    </source>
</reference>
<evidence type="ECO:0000313" key="3">
    <source>
        <dbReference type="Proteomes" id="UP001168552"/>
    </source>
</evidence>
<name>A0ABT8F6H7_9BACT</name>
<dbReference type="RefSeq" id="WP_320004107.1">
    <property type="nucleotide sequence ID" value="NZ_JAUHJS010000004.1"/>
</dbReference>
<accession>A0ABT8F6H7</accession>
<dbReference type="Proteomes" id="UP001168552">
    <property type="component" value="Unassembled WGS sequence"/>
</dbReference>
<feature type="chain" id="PRO_5045841799" description="Protein SirB1 N-terminal domain-containing protein" evidence="1">
    <location>
        <begin position="20"/>
        <end position="292"/>
    </location>
</feature>
<sequence>MRLVTCLFIISLLSLSTQAQDNEWASISFASETEKQAFESASGDYLGVQLAMNGAASQAEIQEWKNQLTAFATTLKEKFSLPERKFLAYVFYQTHKVFLHQYAQETHLADVFSQGKYNCLSASLLYAHLLNELGLGYEFIESPHHIVVLVKGKEQTYLFESTDASNGFVFKPEQVKKRIQSISAVNNPIQSPSLIGTSTSNEYIFTTDETFTIGMKEATGLLFYNQAIVEYNAQKLDASFMTLYKGLYFYSSPRMQEFFQVLVQTINQAPSLGENTRQQLIHKYAQYKAQLK</sequence>